<feature type="domain" description="PAC" evidence="3">
    <location>
        <begin position="78"/>
        <end position="130"/>
    </location>
</feature>
<dbReference type="InterPro" id="IPR035965">
    <property type="entry name" value="PAS-like_dom_sf"/>
</dbReference>
<dbReference type="GO" id="GO:0006355">
    <property type="term" value="P:regulation of DNA-templated transcription"/>
    <property type="evidence" value="ECO:0007669"/>
    <property type="project" value="InterPro"/>
</dbReference>
<dbReference type="AlphaFoldDB" id="A0A1D8IKL1"/>
<dbReference type="NCBIfam" id="TIGR00229">
    <property type="entry name" value="sensory_box"/>
    <property type="match status" value="2"/>
</dbReference>
<dbReference type="Pfam" id="PF00989">
    <property type="entry name" value="PAS"/>
    <property type="match status" value="1"/>
</dbReference>
<dbReference type="CDD" id="cd01949">
    <property type="entry name" value="GGDEF"/>
    <property type="match status" value="1"/>
</dbReference>
<evidence type="ECO:0000313" key="5">
    <source>
        <dbReference type="EMBL" id="AOU97009.1"/>
    </source>
</evidence>
<protein>
    <recommendedName>
        <fullName evidence="7">Diguanylate cyclase</fullName>
    </recommendedName>
</protein>
<dbReference type="EMBL" id="CP017415">
    <property type="protein sequence ID" value="AOU97009.1"/>
    <property type="molecule type" value="Genomic_DNA"/>
</dbReference>
<dbReference type="PANTHER" id="PTHR44757">
    <property type="entry name" value="DIGUANYLATE CYCLASE DGCP"/>
    <property type="match status" value="1"/>
</dbReference>
<evidence type="ECO:0000256" key="1">
    <source>
        <dbReference type="ARBA" id="ARBA00001946"/>
    </source>
</evidence>
<sequence>MLDEQPKLADITAHLRDVVFRTHRNGYWCYLSPAWEQLTGYSVEESIGRHLIDTVHPDDRDMNLKVKQSLEVGQCNSSRHTKRMLCKDGRIIHVEVDVSITHGDEHEGRVSVGTIRDITERVEMEARISAERQRHEAVLSALQEGVVSLDLAGHIRYLNPTARDITGWIVGARIDEALSATLKIEDPHWITHLLNQLGTGLPYRHERPLKLISAPRWVELRLVPLDQTPAPNGGVLVLRDISAEQSLLERLRYQAEHDALTDLINRHAMHDILGREHANALRTGRPYALLICDLDEFKRVNDLHGHATGDHVLQTVALRLRQLMRRGDWLARWGGEEFLCLLPETEPEEAFSIAGRLCHDIATHAWEDPLDAMSPTMSIGMACWPDDLSDPEKLMLSADDALYRAKRSGRNRVWRIHPGDNVHEL</sequence>
<dbReference type="SMART" id="SM00267">
    <property type="entry name" value="GGDEF"/>
    <property type="match status" value="1"/>
</dbReference>
<comment type="cofactor">
    <cofactor evidence="1">
        <name>Mg(2+)</name>
        <dbReference type="ChEBI" id="CHEBI:18420"/>
    </cofactor>
</comment>
<gene>
    <name evidence="5" type="ORF">BI364_02415</name>
</gene>
<dbReference type="InterPro" id="IPR052155">
    <property type="entry name" value="Biofilm_reg_signaling"/>
</dbReference>
<proteinExistence type="predicted"/>
<feature type="domain" description="PAS" evidence="2">
    <location>
        <begin position="131"/>
        <end position="168"/>
    </location>
</feature>
<reference evidence="6" key="1">
    <citation type="submission" date="2016-09" db="EMBL/GenBank/DDBJ databases">
        <title>Acidihalobacter prosperus F5.</title>
        <authorList>
            <person name="Khaleque H.N."/>
            <person name="Ramsay J.P."/>
            <person name="Kaksonen A.H."/>
            <person name="Boxall N.J."/>
            <person name="Watkin E.L.J."/>
        </authorList>
    </citation>
    <scope>NUCLEOTIDE SEQUENCE [LARGE SCALE GENOMIC DNA]</scope>
    <source>
        <strain evidence="6">F5</strain>
    </source>
</reference>
<feature type="domain" description="PAS" evidence="2">
    <location>
        <begin position="4"/>
        <end position="61"/>
    </location>
</feature>
<dbReference type="Gene3D" id="3.30.450.20">
    <property type="entry name" value="PAS domain"/>
    <property type="match status" value="2"/>
</dbReference>
<dbReference type="InterPro" id="IPR000014">
    <property type="entry name" value="PAS"/>
</dbReference>
<dbReference type="Gene3D" id="3.30.70.270">
    <property type="match status" value="1"/>
</dbReference>
<dbReference type="KEGG" id="aprs:BI364_02415"/>
<dbReference type="PROSITE" id="PS50112">
    <property type="entry name" value="PAS"/>
    <property type="match status" value="2"/>
</dbReference>
<dbReference type="InterPro" id="IPR000700">
    <property type="entry name" value="PAS-assoc_C"/>
</dbReference>
<dbReference type="NCBIfam" id="TIGR00254">
    <property type="entry name" value="GGDEF"/>
    <property type="match status" value="1"/>
</dbReference>
<dbReference type="SUPFAM" id="SSF55073">
    <property type="entry name" value="Nucleotide cyclase"/>
    <property type="match status" value="1"/>
</dbReference>
<keyword evidence="6" id="KW-1185">Reference proteome</keyword>
<dbReference type="Pfam" id="PF13188">
    <property type="entry name" value="PAS_8"/>
    <property type="match status" value="1"/>
</dbReference>
<evidence type="ECO:0008006" key="7">
    <source>
        <dbReference type="Google" id="ProtNLM"/>
    </source>
</evidence>
<dbReference type="FunFam" id="3.30.70.270:FF:000001">
    <property type="entry name" value="Diguanylate cyclase domain protein"/>
    <property type="match status" value="1"/>
</dbReference>
<dbReference type="InterPro" id="IPR001610">
    <property type="entry name" value="PAC"/>
</dbReference>
<name>A0A1D8IKL1_9GAMM</name>
<dbReference type="InterPro" id="IPR029787">
    <property type="entry name" value="Nucleotide_cyclase"/>
</dbReference>
<organism evidence="5 6">
    <name type="scientific">Acidihalobacter yilgarnensis</name>
    <dbReference type="NCBI Taxonomy" id="2819280"/>
    <lineage>
        <taxon>Bacteria</taxon>
        <taxon>Pseudomonadati</taxon>
        <taxon>Pseudomonadota</taxon>
        <taxon>Gammaproteobacteria</taxon>
        <taxon>Chromatiales</taxon>
        <taxon>Ectothiorhodospiraceae</taxon>
        <taxon>Acidihalobacter</taxon>
    </lineage>
</organism>
<dbReference type="Pfam" id="PF00990">
    <property type="entry name" value="GGDEF"/>
    <property type="match status" value="1"/>
</dbReference>
<feature type="domain" description="GGDEF" evidence="4">
    <location>
        <begin position="285"/>
        <end position="418"/>
    </location>
</feature>
<accession>A0A1D8IKL1</accession>
<dbReference type="PROSITE" id="PS50113">
    <property type="entry name" value="PAC"/>
    <property type="match status" value="1"/>
</dbReference>
<dbReference type="InterPro" id="IPR013767">
    <property type="entry name" value="PAS_fold"/>
</dbReference>
<evidence type="ECO:0000259" key="2">
    <source>
        <dbReference type="PROSITE" id="PS50112"/>
    </source>
</evidence>
<dbReference type="InterPro" id="IPR043128">
    <property type="entry name" value="Rev_trsase/Diguanyl_cyclase"/>
</dbReference>
<dbReference type="PANTHER" id="PTHR44757:SF2">
    <property type="entry name" value="BIOFILM ARCHITECTURE MAINTENANCE PROTEIN MBAA"/>
    <property type="match status" value="1"/>
</dbReference>
<dbReference type="SMART" id="SM00091">
    <property type="entry name" value="PAS"/>
    <property type="match status" value="2"/>
</dbReference>
<dbReference type="SMART" id="SM00086">
    <property type="entry name" value="PAC"/>
    <property type="match status" value="1"/>
</dbReference>
<evidence type="ECO:0000259" key="4">
    <source>
        <dbReference type="PROSITE" id="PS50887"/>
    </source>
</evidence>
<evidence type="ECO:0000313" key="6">
    <source>
        <dbReference type="Proteomes" id="UP000095401"/>
    </source>
</evidence>
<dbReference type="InterPro" id="IPR000160">
    <property type="entry name" value="GGDEF_dom"/>
</dbReference>
<dbReference type="GO" id="GO:0003824">
    <property type="term" value="F:catalytic activity"/>
    <property type="evidence" value="ECO:0007669"/>
    <property type="project" value="UniProtKB-ARBA"/>
</dbReference>
<dbReference type="Proteomes" id="UP000095401">
    <property type="component" value="Chromosome"/>
</dbReference>
<dbReference type="CDD" id="cd00130">
    <property type="entry name" value="PAS"/>
    <property type="match status" value="2"/>
</dbReference>
<dbReference type="SUPFAM" id="SSF55785">
    <property type="entry name" value="PYP-like sensor domain (PAS domain)"/>
    <property type="match status" value="2"/>
</dbReference>
<dbReference type="RefSeq" id="WP_070077399.1">
    <property type="nucleotide sequence ID" value="NZ_CP017415.1"/>
</dbReference>
<dbReference type="PROSITE" id="PS50887">
    <property type="entry name" value="GGDEF"/>
    <property type="match status" value="1"/>
</dbReference>
<evidence type="ECO:0000259" key="3">
    <source>
        <dbReference type="PROSITE" id="PS50113"/>
    </source>
</evidence>